<dbReference type="Pfam" id="PF09960">
    <property type="entry name" value="DUF2194"/>
    <property type="match status" value="1"/>
</dbReference>
<gene>
    <name evidence="1" type="ORF">DLM86_14860</name>
</gene>
<protein>
    <submittedName>
        <fullName evidence="1">DUF2194 domain-containing protein</fullName>
    </submittedName>
</protein>
<comment type="caution">
    <text evidence="1">The sequence shown here is derived from an EMBL/GenBank/DDBJ whole genome shotgun (WGS) entry which is preliminary data.</text>
</comment>
<dbReference type="EMBL" id="QJVJ01000006">
    <property type="protein sequence ID" value="PYI53834.1"/>
    <property type="molecule type" value="Genomic_DNA"/>
</dbReference>
<proteinExistence type="predicted"/>
<dbReference type="OrthoDB" id="9761886at2"/>
<dbReference type="InterPro" id="IPR011330">
    <property type="entry name" value="Glyco_hydro/deAcase_b/a-brl"/>
</dbReference>
<dbReference type="Gene3D" id="3.20.20.370">
    <property type="entry name" value="Glycoside hydrolase/deacetylase"/>
    <property type="match status" value="1"/>
</dbReference>
<evidence type="ECO:0000313" key="2">
    <source>
        <dbReference type="Proteomes" id="UP000247476"/>
    </source>
</evidence>
<dbReference type="CDD" id="cd10924">
    <property type="entry name" value="CE4_COG4878"/>
    <property type="match status" value="1"/>
</dbReference>
<organism evidence="1 2">
    <name type="scientific">Paenibacillus flagellatus</name>
    <dbReference type="NCBI Taxonomy" id="2211139"/>
    <lineage>
        <taxon>Bacteria</taxon>
        <taxon>Bacillati</taxon>
        <taxon>Bacillota</taxon>
        <taxon>Bacilli</taxon>
        <taxon>Bacillales</taxon>
        <taxon>Paenibacillaceae</taxon>
        <taxon>Paenibacillus</taxon>
    </lineage>
</organism>
<keyword evidence="2" id="KW-1185">Reference proteome</keyword>
<dbReference type="RefSeq" id="WP_110840822.1">
    <property type="nucleotide sequence ID" value="NZ_QJVJ01000006.1"/>
</dbReference>
<dbReference type="AlphaFoldDB" id="A0A2V5K7A5"/>
<dbReference type="InterPro" id="IPR018695">
    <property type="entry name" value="DUF2194"/>
</dbReference>
<dbReference type="Proteomes" id="UP000247476">
    <property type="component" value="Unassembled WGS sequence"/>
</dbReference>
<sequence length="610" mass="67749">MNDKVRLKRNVYIIIAGVLLLTLGFQLSKSQYVLRFSTNDALPHFERVQTPVAGNAVSYSGTGGSYCIAFDSQDPYSVKTKDQVERTLQEMKRATKTSDVRNETFSASGCGMIVVATEQLELLGAASLLPDFAEQGGYVFIATHPAPNDTFYRIYHKMGIMAEQGTVVTKGIRLTSNVLIGENGLAIDHPLIDNTSLAVELHEKSRVLAKSPEGLPLLWDYTFGKGKFMVMNGTMLAQKINRGVIAGAISMLEPDFLYPIINAKLFYIDDFPAPLPRGVHDGIYRDFRRDIPTFFKEIWWPDMLSAASRYDIKFTAALIESYSDQVEPPFERPEDADLKTLLTYGRELIKSGGEIGMHGFNHQSLHTSPEVAGVYGYKPWSGVESMTQAVEEARRFAAEVFPNYKLLTYVPPSNVLSPEGREALKRGLPSVSVISSLFEDDLDGNAYSQEFEIAPDGIVELPRLTSGYTESPDVRWMIANGITMYGVFSHFIHPDDLLDERRGDNLSWENLYREFTGMVSRLDSAYPWLRPMTSTQAAAEVKNLVSGGLEIVRDAETIRGKIDSFHGPRHFILRSSRHVAAASGCKAQKLGDGAYLITAVKADFEIALGE</sequence>
<name>A0A2V5K7A5_9BACL</name>
<evidence type="ECO:0000313" key="1">
    <source>
        <dbReference type="EMBL" id="PYI53834.1"/>
    </source>
</evidence>
<reference evidence="1 2" key="1">
    <citation type="submission" date="2018-05" db="EMBL/GenBank/DDBJ databases">
        <title>Paenibacillus flagellatus sp. nov., isolated from selenium mineral soil.</title>
        <authorList>
            <person name="Dai X."/>
        </authorList>
    </citation>
    <scope>NUCLEOTIDE SEQUENCE [LARGE SCALE GENOMIC DNA]</scope>
    <source>
        <strain evidence="1 2">DXL2</strain>
    </source>
</reference>
<dbReference type="SUPFAM" id="SSF88713">
    <property type="entry name" value="Glycoside hydrolase/deacetylase"/>
    <property type="match status" value="1"/>
</dbReference>
<dbReference type="GO" id="GO:0005975">
    <property type="term" value="P:carbohydrate metabolic process"/>
    <property type="evidence" value="ECO:0007669"/>
    <property type="project" value="InterPro"/>
</dbReference>
<accession>A0A2V5K7A5</accession>